<protein>
    <submittedName>
        <fullName evidence="2">Uncharacterized protein</fullName>
    </submittedName>
</protein>
<evidence type="ECO:0000313" key="2">
    <source>
        <dbReference type="EMBL" id="CAG2250598.1"/>
    </source>
</evidence>
<evidence type="ECO:0000256" key="1">
    <source>
        <dbReference type="SAM" id="MobiDB-lite"/>
    </source>
</evidence>
<dbReference type="AlphaFoldDB" id="A0A8S3UYJ2"/>
<gene>
    <name evidence="2" type="ORF">MEDL_62301</name>
</gene>
<organism evidence="2 3">
    <name type="scientific">Mytilus edulis</name>
    <name type="common">Blue mussel</name>
    <dbReference type="NCBI Taxonomy" id="6550"/>
    <lineage>
        <taxon>Eukaryota</taxon>
        <taxon>Metazoa</taxon>
        <taxon>Spiralia</taxon>
        <taxon>Lophotrochozoa</taxon>
        <taxon>Mollusca</taxon>
        <taxon>Bivalvia</taxon>
        <taxon>Autobranchia</taxon>
        <taxon>Pteriomorphia</taxon>
        <taxon>Mytilida</taxon>
        <taxon>Mytiloidea</taxon>
        <taxon>Mytilidae</taxon>
        <taxon>Mytilinae</taxon>
        <taxon>Mytilus</taxon>
    </lineage>
</organism>
<evidence type="ECO:0000313" key="3">
    <source>
        <dbReference type="Proteomes" id="UP000683360"/>
    </source>
</evidence>
<dbReference type="EMBL" id="CAJPWZ010003057">
    <property type="protein sequence ID" value="CAG2250598.1"/>
    <property type="molecule type" value="Genomic_DNA"/>
</dbReference>
<dbReference type="Proteomes" id="UP000683360">
    <property type="component" value="Unassembled WGS sequence"/>
</dbReference>
<keyword evidence="3" id="KW-1185">Reference proteome</keyword>
<proteinExistence type="predicted"/>
<accession>A0A8S3UYJ2</accession>
<name>A0A8S3UYJ2_MYTED</name>
<reference evidence="2" key="1">
    <citation type="submission" date="2021-03" db="EMBL/GenBank/DDBJ databases">
        <authorList>
            <person name="Bekaert M."/>
        </authorList>
    </citation>
    <scope>NUCLEOTIDE SEQUENCE</scope>
</reference>
<comment type="caution">
    <text evidence="2">The sequence shown here is derived from an EMBL/GenBank/DDBJ whole genome shotgun (WGS) entry which is preliminary data.</text>
</comment>
<feature type="region of interest" description="Disordered" evidence="1">
    <location>
        <begin position="64"/>
        <end position="92"/>
    </location>
</feature>
<sequence length="244" mass="27531">MSTVDELEQGGFELGSFPECMEANWSPDYGIRSRDAREFGGSCKQRYAIFIPAKEKDMCKTKATGKAKKKPSKSSVLQQETSAKQLRTYQRETTCNRHGATKSCRLYNQSPLQDYINPNIQRTNAWLMQLTSLIARNYWAKNKTTEDTDSKNNKIMHGTQERQRNHHGGNETYEFVSGVVFVLEEASRTLNIQVEQATLSILEQAALPAVKEEDKVDESAQDEAFLYADSTGPKIPCALLPSFD</sequence>
<feature type="compositionally biased region" description="Polar residues" evidence="1">
    <location>
        <begin position="76"/>
        <end position="92"/>
    </location>
</feature>
<feature type="region of interest" description="Disordered" evidence="1">
    <location>
        <begin position="145"/>
        <end position="169"/>
    </location>
</feature>